<protein>
    <submittedName>
        <fullName evidence="1">Uncharacterized protein</fullName>
    </submittedName>
</protein>
<comment type="caution">
    <text evidence="1">The sequence shown here is derived from an EMBL/GenBank/DDBJ whole genome shotgun (WGS) entry which is preliminary data.</text>
</comment>
<gene>
    <name evidence="1" type="ORF">EGW08_000288</name>
</gene>
<dbReference type="EMBL" id="RQTK01000004">
    <property type="protein sequence ID" value="RUS91886.1"/>
    <property type="molecule type" value="Genomic_DNA"/>
</dbReference>
<dbReference type="Proteomes" id="UP000271974">
    <property type="component" value="Unassembled WGS sequence"/>
</dbReference>
<evidence type="ECO:0000313" key="2">
    <source>
        <dbReference type="Proteomes" id="UP000271974"/>
    </source>
</evidence>
<accession>A0A3S1A221</accession>
<reference evidence="1 2" key="1">
    <citation type="submission" date="2019-01" db="EMBL/GenBank/DDBJ databases">
        <title>A draft genome assembly of the solar-powered sea slug Elysia chlorotica.</title>
        <authorList>
            <person name="Cai H."/>
            <person name="Li Q."/>
            <person name="Fang X."/>
            <person name="Li J."/>
            <person name="Curtis N.E."/>
            <person name="Altenburger A."/>
            <person name="Shibata T."/>
            <person name="Feng M."/>
            <person name="Maeda T."/>
            <person name="Schwartz J.A."/>
            <person name="Shigenobu S."/>
            <person name="Lundholm N."/>
            <person name="Nishiyama T."/>
            <person name="Yang H."/>
            <person name="Hasebe M."/>
            <person name="Li S."/>
            <person name="Pierce S.K."/>
            <person name="Wang J."/>
        </authorList>
    </citation>
    <scope>NUCLEOTIDE SEQUENCE [LARGE SCALE GENOMIC DNA]</scope>
    <source>
        <strain evidence="1">EC2010</strain>
        <tissue evidence="1">Whole organism of an adult</tissue>
    </source>
</reference>
<dbReference type="OrthoDB" id="6150087at2759"/>
<organism evidence="1 2">
    <name type="scientific">Elysia chlorotica</name>
    <name type="common">Eastern emerald elysia</name>
    <name type="synonym">Sea slug</name>
    <dbReference type="NCBI Taxonomy" id="188477"/>
    <lineage>
        <taxon>Eukaryota</taxon>
        <taxon>Metazoa</taxon>
        <taxon>Spiralia</taxon>
        <taxon>Lophotrochozoa</taxon>
        <taxon>Mollusca</taxon>
        <taxon>Gastropoda</taxon>
        <taxon>Heterobranchia</taxon>
        <taxon>Euthyneura</taxon>
        <taxon>Panpulmonata</taxon>
        <taxon>Sacoglossa</taxon>
        <taxon>Placobranchoidea</taxon>
        <taxon>Plakobranchidae</taxon>
        <taxon>Elysia</taxon>
    </lineage>
</organism>
<keyword evidence="2" id="KW-1185">Reference proteome</keyword>
<dbReference type="AlphaFoldDB" id="A0A3S1A221"/>
<evidence type="ECO:0000313" key="1">
    <source>
        <dbReference type="EMBL" id="RUS91886.1"/>
    </source>
</evidence>
<name>A0A3S1A221_ELYCH</name>
<sequence>MRTPTDCPTPMSQQESKTSRFSFFDKALSVMNRRLAEILGRPLPAEGEITRIDVVDGKTEDVQELVKNLRRDLFNLTKDRVEALKVLLPDTETTGISAMAGVKRHLQQEQRKRFSLLKDIDRLSRKLRGMSSVRPNSGLYALLQSAVTGKPSAEIVDYRFLSNHISLLEADADHIRKKLKWKEADLKTLQDDVCALKGRGDAAAAPPSSGLVIGFGANETDL</sequence>
<proteinExistence type="predicted"/>